<keyword evidence="6" id="KW-0479">Metal-binding</keyword>
<evidence type="ECO:0000256" key="5">
    <source>
        <dbReference type="ARBA" id="ARBA00022692"/>
    </source>
</evidence>
<evidence type="ECO:0000256" key="6">
    <source>
        <dbReference type="ARBA" id="ARBA00022723"/>
    </source>
</evidence>
<comment type="cofactor">
    <cofactor evidence="1">
        <name>heme</name>
        <dbReference type="ChEBI" id="CHEBI:30413"/>
    </cofactor>
</comment>
<dbReference type="Gene3D" id="1.20.1300.10">
    <property type="entry name" value="Fumarate reductase/succinate dehydrogenase, transmembrane subunit"/>
    <property type="match status" value="1"/>
</dbReference>
<protein>
    <submittedName>
        <fullName evidence="11">Succinate dehydrogenase subunit D</fullName>
    </submittedName>
</protein>
<keyword evidence="8" id="KW-0408">Iron</keyword>
<evidence type="ECO:0000256" key="2">
    <source>
        <dbReference type="ARBA" id="ARBA00004050"/>
    </source>
</evidence>
<dbReference type="RefSeq" id="WP_092079282.1">
    <property type="nucleotide sequence ID" value="NZ_FOYI01000005.1"/>
</dbReference>
<feature type="transmembrane region" description="Helical" evidence="10">
    <location>
        <begin position="98"/>
        <end position="119"/>
    </location>
</feature>
<dbReference type="STRING" id="871652.SAMN04515673_10511"/>
<evidence type="ECO:0000256" key="1">
    <source>
        <dbReference type="ARBA" id="ARBA00001971"/>
    </source>
</evidence>
<feature type="transmembrane region" description="Helical" evidence="10">
    <location>
        <begin position="24"/>
        <end position="48"/>
    </location>
</feature>
<keyword evidence="12" id="KW-1185">Reference proteome</keyword>
<evidence type="ECO:0000256" key="7">
    <source>
        <dbReference type="ARBA" id="ARBA00022989"/>
    </source>
</evidence>
<evidence type="ECO:0000256" key="4">
    <source>
        <dbReference type="ARBA" id="ARBA00022617"/>
    </source>
</evidence>
<dbReference type="Proteomes" id="UP000199302">
    <property type="component" value="Unassembled WGS sequence"/>
</dbReference>
<organism evidence="11 12">
    <name type="scientific">Poseidonocella sedimentorum</name>
    <dbReference type="NCBI Taxonomy" id="871652"/>
    <lineage>
        <taxon>Bacteria</taxon>
        <taxon>Pseudomonadati</taxon>
        <taxon>Pseudomonadota</taxon>
        <taxon>Alphaproteobacteria</taxon>
        <taxon>Rhodobacterales</taxon>
        <taxon>Roseobacteraceae</taxon>
        <taxon>Poseidonocella</taxon>
    </lineage>
</organism>
<keyword evidence="7 10" id="KW-1133">Transmembrane helix</keyword>
<evidence type="ECO:0000256" key="9">
    <source>
        <dbReference type="ARBA" id="ARBA00023136"/>
    </source>
</evidence>
<evidence type="ECO:0000256" key="8">
    <source>
        <dbReference type="ARBA" id="ARBA00023004"/>
    </source>
</evidence>
<evidence type="ECO:0000313" key="11">
    <source>
        <dbReference type="EMBL" id="SFR08149.1"/>
    </source>
</evidence>
<dbReference type="EMBL" id="FOYI01000005">
    <property type="protein sequence ID" value="SFR08149.1"/>
    <property type="molecule type" value="Genomic_DNA"/>
</dbReference>
<dbReference type="SUPFAM" id="SSF81343">
    <property type="entry name" value="Fumarate reductase respiratory complex transmembrane subunits"/>
    <property type="match status" value="1"/>
</dbReference>
<comment type="function">
    <text evidence="2">Membrane-anchoring subunit of succinate dehydrogenase (SDH).</text>
</comment>
<keyword evidence="4" id="KW-0349">Heme</keyword>
<proteinExistence type="predicted"/>
<comment type="subcellular location">
    <subcellularLocation>
        <location evidence="3">Membrane</location>
    </subcellularLocation>
</comment>
<evidence type="ECO:0000256" key="3">
    <source>
        <dbReference type="ARBA" id="ARBA00004370"/>
    </source>
</evidence>
<keyword evidence="9 10" id="KW-0472">Membrane</keyword>
<dbReference type="InterPro" id="IPR034804">
    <property type="entry name" value="SQR/QFR_C/D"/>
</dbReference>
<keyword evidence="5 10" id="KW-0812">Transmembrane</keyword>
<dbReference type="OrthoDB" id="9809280at2"/>
<dbReference type="AlphaFoldDB" id="A0A1I6DRS2"/>
<dbReference type="GO" id="GO:0016020">
    <property type="term" value="C:membrane"/>
    <property type="evidence" value="ECO:0007669"/>
    <property type="project" value="InterPro"/>
</dbReference>
<accession>A0A1I6DRS2</accession>
<sequence length="123" mass="13151">MRFLTDRKRAEGNGSARSGTEHHWHMMVLSMALVVVVPAFVLTFGSALGGSREEVLAFFARPFPALVMAVTLVVLILHLTSEVVEAVEDYVHGIAGKLTLVGVNAASYILMGVGLFAIAKLAL</sequence>
<evidence type="ECO:0000313" key="12">
    <source>
        <dbReference type="Proteomes" id="UP000199302"/>
    </source>
</evidence>
<dbReference type="InterPro" id="IPR000701">
    <property type="entry name" value="SuccDH_FuR_B_TM-su"/>
</dbReference>
<dbReference type="CDD" id="cd03495">
    <property type="entry name" value="SQR_TypeC_SdhD_like"/>
    <property type="match status" value="1"/>
</dbReference>
<gene>
    <name evidence="11" type="ORF">SAMN04515673_10511</name>
</gene>
<dbReference type="Pfam" id="PF01127">
    <property type="entry name" value="Sdh_cyt"/>
    <property type="match status" value="1"/>
</dbReference>
<feature type="transmembrane region" description="Helical" evidence="10">
    <location>
        <begin position="55"/>
        <end position="78"/>
    </location>
</feature>
<evidence type="ECO:0000256" key="10">
    <source>
        <dbReference type="SAM" id="Phobius"/>
    </source>
</evidence>
<reference evidence="11 12" key="1">
    <citation type="submission" date="2016-10" db="EMBL/GenBank/DDBJ databases">
        <authorList>
            <person name="de Groot N.N."/>
        </authorList>
    </citation>
    <scope>NUCLEOTIDE SEQUENCE [LARGE SCALE GENOMIC DNA]</scope>
    <source>
        <strain evidence="12">KMM 9023,NRIC 0796,JCM 17311,KCTC 23692</strain>
    </source>
</reference>
<name>A0A1I6DRS2_9RHOB</name>